<keyword evidence="10" id="KW-0342">GTP-binding</keyword>
<evidence type="ECO:0000256" key="7">
    <source>
        <dbReference type="ARBA" id="ARBA00022892"/>
    </source>
</evidence>
<keyword evidence="13" id="KW-1185">Reference proteome</keyword>
<evidence type="ECO:0000256" key="1">
    <source>
        <dbReference type="ARBA" id="ARBA00004240"/>
    </source>
</evidence>
<proteinExistence type="inferred from homology"/>
<dbReference type="InterPro" id="IPR006687">
    <property type="entry name" value="Small_GTPase_SAR1"/>
</dbReference>
<evidence type="ECO:0000256" key="11">
    <source>
        <dbReference type="SAM" id="SignalP"/>
    </source>
</evidence>
<dbReference type="Pfam" id="PF00025">
    <property type="entry name" value="Arf"/>
    <property type="match status" value="1"/>
</dbReference>
<sequence length="209" mass="23422">MLSKILALASLLWRVIDKFFDLLNMLIYAIECRLKGITKHAEIVITGPRNAGKTTLVHKLRTDSTNKQVHWRRGMISTAHLDHKHIRFMFIEPGGLAAPPVFGFLRSANALLLIVDGTDYDYDGTFGEARSMLDALLERDEIRGVPVAIFVNKIDRPGAVGPEEFMALMGFEYGGLDGIWRERAVEVFFGSVVVGQGIQEVIEWLSQHV</sequence>
<dbReference type="GO" id="GO:0016787">
    <property type="term" value="F:hydrolase activity"/>
    <property type="evidence" value="ECO:0007669"/>
    <property type="project" value="UniProtKB-KW"/>
</dbReference>
<keyword evidence="9" id="KW-0333">Golgi apparatus</keyword>
<protein>
    <submittedName>
        <fullName evidence="12">P-loop containing nucleoside triphosphate hydrolase protein</fullName>
    </submittedName>
</protein>
<gene>
    <name evidence="12" type="ORF">BJY01DRAFT_251342</name>
</gene>
<evidence type="ECO:0000313" key="13">
    <source>
        <dbReference type="Proteomes" id="UP001610446"/>
    </source>
</evidence>
<feature type="chain" id="PRO_5045595676" evidence="11">
    <location>
        <begin position="18"/>
        <end position="209"/>
    </location>
</feature>
<keyword evidence="4" id="KW-0813">Transport</keyword>
<feature type="signal peptide" evidence="11">
    <location>
        <begin position="1"/>
        <end position="17"/>
    </location>
</feature>
<dbReference type="InterPro" id="IPR027417">
    <property type="entry name" value="P-loop_NTPase"/>
</dbReference>
<evidence type="ECO:0000256" key="8">
    <source>
        <dbReference type="ARBA" id="ARBA00022927"/>
    </source>
</evidence>
<dbReference type="EMBL" id="JBFXLU010000157">
    <property type="protein sequence ID" value="KAL2837624.1"/>
    <property type="molecule type" value="Genomic_DNA"/>
</dbReference>
<name>A0ABR4JC32_9EURO</name>
<dbReference type="PANTHER" id="PTHR45684">
    <property type="entry name" value="RE74312P"/>
    <property type="match status" value="1"/>
</dbReference>
<accession>A0ABR4JC32</accession>
<comment type="subcellular location">
    <subcellularLocation>
        <location evidence="1">Endoplasmic reticulum</location>
    </subcellularLocation>
    <subcellularLocation>
        <location evidence="2">Golgi apparatus</location>
    </subcellularLocation>
</comment>
<keyword evidence="12" id="KW-0378">Hydrolase</keyword>
<dbReference type="InterPro" id="IPR006689">
    <property type="entry name" value="Small_GTPase_ARF/SAR"/>
</dbReference>
<dbReference type="PRINTS" id="PR00328">
    <property type="entry name" value="SAR1GTPBP"/>
</dbReference>
<keyword evidence="7" id="KW-0931">ER-Golgi transport</keyword>
<evidence type="ECO:0000256" key="6">
    <source>
        <dbReference type="ARBA" id="ARBA00022824"/>
    </source>
</evidence>
<keyword evidence="6" id="KW-0256">Endoplasmic reticulum</keyword>
<dbReference type="Proteomes" id="UP001610446">
    <property type="component" value="Unassembled WGS sequence"/>
</dbReference>
<comment type="caution">
    <text evidence="12">The sequence shown here is derived from an EMBL/GenBank/DDBJ whole genome shotgun (WGS) entry which is preliminary data.</text>
</comment>
<dbReference type="Gene3D" id="3.40.50.300">
    <property type="entry name" value="P-loop containing nucleotide triphosphate hydrolases"/>
    <property type="match status" value="1"/>
</dbReference>
<reference evidence="12 13" key="1">
    <citation type="submission" date="2024-07" db="EMBL/GenBank/DDBJ databases">
        <title>Section-level genome sequencing and comparative genomics of Aspergillus sections Usti and Cavernicolus.</title>
        <authorList>
            <consortium name="Lawrence Berkeley National Laboratory"/>
            <person name="Nybo J.L."/>
            <person name="Vesth T.C."/>
            <person name="Theobald S."/>
            <person name="Frisvad J.C."/>
            <person name="Larsen T.O."/>
            <person name="Kjaerboelling I."/>
            <person name="Rothschild-Mancinelli K."/>
            <person name="Lyhne E.K."/>
            <person name="Kogle M.E."/>
            <person name="Barry K."/>
            <person name="Clum A."/>
            <person name="Na H."/>
            <person name="Ledsgaard L."/>
            <person name="Lin J."/>
            <person name="Lipzen A."/>
            <person name="Kuo A."/>
            <person name="Riley R."/>
            <person name="Mondo S."/>
            <person name="Labutti K."/>
            <person name="Haridas S."/>
            <person name="Pangalinan J."/>
            <person name="Salamov A.A."/>
            <person name="Simmons B.A."/>
            <person name="Magnuson J.K."/>
            <person name="Chen J."/>
            <person name="Drula E."/>
            <person name="Henrissat B."/>
            <person name="Wiebenga A."/>
            <person name="Lubbers R.J."/>
            <person name="Gomes A.C."/>
            <person name="Makela M.R."/>
            <person name="Stajich J."/>
            <person name="Grigoriev I.V."/>
            <person name="Mortensen U.H."/>
            <person name="De Vries R.P."/>
            <person name="Baker S.E."/>
            <person name="Andersen M.R."/>
        </authorList>
    </citation>
    <scope>NUCLEOTIDE SEQUENCE [LARGE SCALE GENOMIC DNA]</scope>
    <source>
        <strain evidence="12 13">CBS 123904</strain>
    </source>
</reference>
<evidence type="ECO:0000256" key="2">
    <source>
        <dbReference type="ARBA" id="ARBA00004555"/>
    </source>
</evidence>
<organism evidence="12 13">
    <name type="scientific">Aspergillus pseudoustus</name>
    <dbReference type="NCBI Taxonomy" id="1810923"/>
    <lineage>
        <taxon>Eukaryota</taxon>
        <taxon>Fungi</taxon>
        <taxon>Dikarya</taxon>
        <taxon>Ascomycota</taxon>
        <taxon>Pezizomycotina</taxon>
        <taxon>Eurotiomycetes</taxon>
        <taxon>Eurotiomycetidae</taxon>
        <taxon>Eurotiales</taxon>
        <taxon>Aspergillaceae</taxon>
        <taxon>Aspergillus</taxon>
        <taxon>Aspergillus subgen. Nidulantes</taxon>
    </lineage>
</organism>
<evidence type="ECO:0000256" key="4">
    <source>
        <dbReference type="ARBA" id="ARBA00022448"/>
    </source>
</evidence>
<dbReference type="SMART" id="SM00177">
    <property type="entry name" value="ARF"/>
    <property type="match status" value="1"/>
</dbReference>
<dbReference type="SUPFAM" id="SSF52540">
    <property type="entry name" value="P-loop containing nucleoside triphosphate hydrolases"/>
    <property type="match status" value="1"/>
</dbReference>
<keyword evidence="8" id="KW-0653">Protein transport</keyword>
<evidence type="ECO:0000256" key="3">
    <source>
        <dbReference type="ARBA" id="ARBA00007507"/>
    </source>
</evidence>
<comment type="similarity">
    <text evidence="3">Belongs to the small GTPase superfamily. SAR1 family.</text>
</comment>
<evidence type="ECO:0000256" key="5">
    <source>
        <dbReference type="ARBA" id="ARBA00022741"/>
    </source>
</evidence>
<keyword evidence="5" id="KW-0547">Nucleotide-binding</keyword>
<evidence type="ECO:0000313" key="12">
    <source>
        <dbReference type="EMBL" id="KAL2837624.1"/>
    </source>
</evidence>
<evidence type="ECO:0000256" key="9">
    <source>
        <dbReference type="ARBA" id="ARBA00023034"/>
    </source>
</evidence>
<evidence type="ECO:0000256" key="10">
    <source>
        <dbReference type="ARBA" id="ARBA00023134"/>
    </source>
</evidence>
<dbReference type="SMART" id="SM00178">
    <property type="entry name" value="SAR"/>
    <property type="match status" value="1"/>
</dbReference>
<keyword evidence="11" id="KW-0732">Signal</keyword>